<feature type="domain" description="CSD" evidence="4">
    <location>
        <begin position="81"/>
        <end position="145"/>
    </location>
</feature>
<dbReference type="GO" id="GO:0005829">
    <property type="term" value="C:cytosol"/>
    <property type="evidence" value="ECO:0007669"/>
    <property type="project" value="UniProtKB-ARBA"/>
</dbReference>
<dbReference type="InterPro" id="IPR002059">
    <property type="entry name" value="CSP_DNA-bd"/>
</dbReference>
<sequence>MIIRLVIAVVVALAFSGLFVMQMGEARATIPNFTIISISAFVLATLATVLLGNLISPQAQNDETDSYSPPADNSNDNDEDREQGSVKWFNVSKGFGFITRDNGEDIFVHYRSIRGEGRRRLYDGQDVTFAVISSDKGLQADDVDVISQ</sequence>
<evidence type="ECO:0000313" key="5">
    <source>
        <dbReference type="EMBL" id="CAA0106161.1"/>
    </source>
</evidence>
<dbReference type="GO" id="GO:0003676">
    <property type="term" value="F:nucleic acid binding"/>
    <property type="evidence" value="ECO:0007669"/>
    <property type="project" value="InterPro"/>
</dbReference>
<dbReference type="SMART" id="SM00357">
    <property type="entry name" value="CSP"/>
    <property type="match status" value="1"/>
</dbReference>
<dbReference type="PANTHER" id="PTHR11544">
    <property type="entry name" value="COLD SHOCK DOMAIN CONTAINING PROTEINS"/>
    <property type="match status" value="1"/>
</dbReference>
<proteinExistence type="predicted"/>
<reference evidence="5 6" key="1">
    <citation type="submission" date="2019-11" db="EMBL/GenBank/DDBJ databases">
        <authorList>
            <person name="Holert J."/>
        </authorList>
    </citation>
    <scope>NUCLEOTIDE SEQUENCE [LARGE SCALE GENOMIC DNA]</scope>
    <source>
        <strain evidence="5">BC5_2</strain>
    </source>
</reference>
<organism evidence="5 6">
    <name type="scientific">BD1-7 clade bacterium</name>
    <dbReference type="NCBI Taxonomy" id="2029982"/>
    <lineage>
        <taxon>Bacteria</taxon>
        <taxon>Pseudomonadati</taxon>
        <taxon>Pseudomonadota</taxon>
        <taxon>Gammaproteobacteria</taxon>
        <taxon>Cellvibrionales</taxon>
        <taxon>Spongiibacteraceae</taxon>
        <taxon>BD1-7 clade</taxon>
    </lineage>
</organism>
<protein>
    <submittedName>
        <fullName evidence="5">Major cold shock protein CspA</fullName>
    </submittedName>
</protein>
<dbReference type="AlphaFoldDB" id="A0A5S9PNS5"/>
<keyword evidence="3" id="KW-0812">Transmembrane</keyword>
<dbReference type="CDD" id="cd04458">
    <property type="entry name" value="CSP_CDS"/>
    <property type="match status" value="1"/>
</dbReference>
<dbReference type="InterPro" id="IPR019844">
    <property type="entry name" value="CSD_CS"/>
</dbReference>
<dbReference type="PROSITE" id="PS00352">
    <property type="entry name" value="CSD_1"/>
    <property type="match status" value="1"/>
</dbReference>
<dbReference type="PROSITE" id="PS51857">
    <property type="entry name" value="CSD_2"/>
    <property type="match status" value="1"/>
</dbReference>
<accession>A0A5S9PNS5</accession>
<feature type="region of interest" description="Disordered" evidence="2">
    <location>
        <begin position="59"/>
        <end position="83"/>
    </location>
</feature>
<dbReference type="OrthoDB" id="9810590at2"/>
<evidence type="ECO:0000256" key="2">
    <source>
        <dbReference type="SAM" id="MobiDB-lite"/>
    </source>
</evidence>
<dbReference type="SUPFAM" id="SSF50249">
    <property type="entry name" value="Nucleic acid-binding proteins"/>
    <property type="match status" value="1"/>
</dbReference>
<dbReference type="InterPro" id="IPR050181">
    <property type="entry name" value="Cold_shock_domain"/>
</dbReference>
<feature type="transmembrane region" description="Helical" evidence="3">
    <location>
        <begin position="38"/>
        <end position="56"/>
    </location>
</feature>
<evidence type="ECO:0000256" key="1">
    <source>
        <dbReference type="RuleBase" id="RU000408"/>
    </source>
</evidence>
<dbReference type="EMBL" id="CACSII010000012">
    <property type="protein sequence ID" value="CAA0106161.1"/>
    <property type="molecule type" value="Genomic_DNA"/>
</dbReference>
<keyword evidence="3" id="KW-1133">Transmembrane helix</keyword>
<dbReference type="InterPro" id="IPR011129">
    <property type="entry name" value="CSD"/>
</dbReference>
<dbReference type="Pfam" id="PF00313">
    <property type="entry name" value="CSD"/>
    <property type="match status" value="1"/>
</dbReference>
<dbReference type="PRINTS" id="PR00050">
    <property type="entry name" value="COLDSHOCK"/>
</dbReference>
<gene>
    <name evidence="5" type="primary">cspA</name>
    <name evidence="5" type="ORF">DPBNPPHM_01243</name>
</gene>
<comment type="subcellular location">
    <subcellularLocation>
        <location evidence="1">Cytoplasm</location>
    </subcellularLocation>
</comment>
<dbReference type="InterPro" id="IPR012340">
    <property type="entry name" value="NA-bd_OB-fold"/>
</dbReference>
<evidence type="ECO:0000256" key="3">
    <source>
        <dbReference type="SAM" id="Phobius"/>
    </source>
</evidence>
<keyword evidence="3" id="KW-0472">Membrane</keyword>
<evidence type="ECO:0000259" key="4">
    <source>
        <dbReference type="PROSITE" id="PS51857"/>
    </source>
</evidence>
<dbReference type="Proteomes" id="UP000434580">
    <property type="component" value="Unassembled WGS sequence"/>
</dbReference>
<evidence type="ECO:0000313" key="6">
    <source>
        <dbReference type="Proteomes" id="UP000434580"/>
    </source>
</evidence>
<dbReference type="Gene3D" id="2.40.50.140">
    <property type="entry name" value="Nucleic acid-binding proteins"/>
    <property type="match status" value="1"/>
</dbReference>
<name>A0A5S9PNS5_9GAMM</name>